<gene>
    <name evidence="6" type="ordered locus">Terro_2827</name>
</gene>
<evidence type="ECO:0000256" key="4">
    <source>
        <dbReference type="SAM" id="Phobius"/>
    </source>
</evidence>
<dbReference type="PANTHER" id="PTHR43630:SF1">
    <property type="entry name" value="POLY-BETA-1,6-N-ACETYL-D-GLUCOSAMINE SYNTHASE"/>
    <property type="match status" value="1"/>
</dbReference>
<accession>I3ZIJ5</accession>
<feature type="transmembrane region" description="Helical" evidence="4">
    <location>
        <begin position="315"/>
        <end position="333"/>
    </location>
</feature>
<keyword evidence="7" id="KW-1185">Reference proteome</keyword>
<keyword evidence="2" id="KW-0328">Glycosyltransferase</keyword>
<dbReference type="EMBL" id="CP003379">
    <property type="protein sequence ID" value="AFL89063.1"/>
    <property type="molecule type" value="Genomic_DNA"/>
</dbReference>
<dbReference type="InterPro" id="IPR029044">
    <property type="entry name" value="Nucleotide-diphossugar_trans"/>
</dbReference>
<dbReference type="Proteomes" id="UP000006056">
    <property type="component" value="Chromosome"/>
</dbReference>
<reference evidence="6 7" key="1">
    <citation type="submission" date="2012-06" db="EMBL/GenBank/DDBJ databases">
        <title>Complete genome of Terriglobus roseus DSM 18391.</title>
        <authorList>
            <consortium name="US DOE Joint Genome Institute (JGI-PGF)"/>
            <person name="Lucas S."/>
            <person name="Copeland A."/>
            <person name="Lapidus A."/>
            <person name="Glavina del Rio T."/>
            <person name="Dalin E."/>
            <person name="Tice H."/>
            <person name="Bruce D."/>
            <person name="Goodwin L."/>
            <person name="Pitluck S."/>
            <person name="Peters L."/>
            <person name="Mikhailova N."/>
            <person name="Munk A.C.C."/>
            <person name="Kyrpides N."/>
            <person name="Mavromatis K."/>
            <person name="Ivanova N."/>
            <person name="Brettin T."/>
            <person name="Detter J.C."/>
            <person name="Han C."/>
            <person name="Larimer F."/>
            <person name="Land M."/>
            <person name="Hauser L."/>
            <person name="Markowitz V."/>
            <person name="Cheng J.-F."/>
            <person name="Hugenholtz P."/>
            <person name="Woyke T."/>
            <person name="Wu D."/>
            <person name="Brambilla E."/>
            <person name="Klenk H.-P."/>
            <person name="Eisen J.A."/>
        </authorList>
    </citation>
    <scope>NUCLEOTIDE SEQUENCE [LARGE SCALE GENOMIC DNA]</scope>
    <source>
        <strain evidence="7">DSM 18391 / NRRL B-41598 / KBS 63</strain>
    </source>
</reference>
<dbReference type="RefSeq" id="WP_014786327.1">
    <property type="nucleotide sequence ID" value="NC_018014.1"/>
</dbReference>
<keyword evidence="4" id="KW-1133">Transmembrane helix</keyword>
<proteinExistence type="inferred from homology"/>
<evidence type="ECO:0000259" key="5">
    <source>
        <dbReference type="Pfam" id="PF00535"/>
    </source>
</evidence>
<dbReference type="STRING" id="926566.Terro_2827"/>
<feature type="domain" description="Glycosyltransferase 2-like" evidence="5">
    <location>
        <begin position="44"/>
        <end position="176"/>
    </location>
</feature>
<name>I3ZIJ5_TERRK</name>
<dbReference type="PANTHER" id="PTHR43630">
    <property type="entry name" value="POLY-BETA-1,6-N-ACETYL-D-GLUCOSAMINE SYNTHASE"/>
    <property type="match status" value="1"/>
</dbReference>
<organism evidence="6 7">
    <name type="scientific">Terriglobus roseus (strain DSM 18391 / NRRL B-41598 / KBS 63)</name>
    <dbReference type="NCBI Taxonomy" id="926566"/>
    <lineage>
        <taxon>Bacteria</taxon>
        <taxon>Pseudomonadati</taxon>
        <taxon>Acidobacteriota</taxon>
        <taxon>Terriglobia</taxon>
        <taxon>Terriglobales</taxon>
        <taxon>Acidobacteriaceae</taxon>
        <taxon>Terriglobus</taxon>
    </lineage>
</organism>
<dbReference type="Gene3D" id="3.90.550.10">
    <property type="entry name" value="Spore Coat Polysaccharide Biosynthesis Protein SpsA, Chain A"/>
    <property type="match status" value="1"/>
</dbReference>
<evidence type="ECO:0000313" key="6">
    <source>
        <dbReference type="EMBL" id="AFL89063.1"/>
    </source>
</evidence>
<keyword evidence="4" id="KW-0812">Transmembrane</keyword>
<feature type="transmembrane region" description="Helical" evidence="4">
    <location>
        <begin position="6"/>
        <end position="27"/>
    </location>
</feature>
<feature type="transmembrane region" description="Helical" evidence="4">
    <location>
        <begin position="345"/>
        <end position="365"/>
    </location>
</feature>
<evidence type="ECO:0000256" key="1">
    <source>
        <dbReference type="ARBA" id="ARBA00006739"/>
    </source>
</evidence>
<dbReference type="KEGG" id="trs:Terro_2827"/>
<evidence type="ECO:0000256" key="2">
    <source>
        <dbReference type="ARBA" id="ARBA00022676"/>
    </source>
</evidence>
<dbReference type="OrthoDB" id="9766299at2"/>
<comment type="similarity">
    <text evidence="1">Belongs to the glycosyltransferase 2 family.</text>
</comment>
<dbReference type="Pfam" id="PF00535">
    <property type="entry name" value="Glycos_transf_2"/>
    <property type="match status" value="1"/>
</dbReference>
<keyword evidence="3 6" id="KW-0808">Transferase</keyword>
<dbReference type="eggNOG" id="COG1215">
    <property type="taxonomic scope" value="Bacteria"/>
</dbReference>
<dbReference type="SUPFAM" id="SSF53448">
    <property type="entry name" value="Nucleotide-diphospho-sugar transferases"/>
    <property type="match status" value="1"/>
</dbReference>
<protein>
    <submittedName>
        <fullName evidence="6">Glycosyl transferase</fullName>
    </submittedName>
</protein>
<dbReference type="GO" id="GO:0016757">
    <property type="term" value="F:glycosyltransferase activity"/>
    <property type="evidence" value="ECO:0007669"/>
    <property type="project" value="UniProtKB-KW"/>
</dbReference>
<dbReference type="AlphaFoldDB" id="I3ZIJ5"/>
<dbReference type="InterPro" id="IPR001173">
    <property type="entry name" value="Glyco_trans_2-like"/>
</dbReference>
<evidence type="ECO:0000313" key="7">
    <source>
        <dbReference type="Proteomes" id="UP000006056"/>
    </source>
</evidence>
<keyword evidence="4" id="KW-0472">Membrane</keyword>
<evidence type="ECO:0000256" key="3">
    <source>
        <dbReference type="ARBA" id="ARBA00022679"/>
    </source>
</evidence>
<sequence length="384" mass="42252">MRTLFFVSLAMVVYTYAGYPLLIALMARLRPKPWIHGGDTRSASVILPVHNGLRLLPWKINSLLAMDPAVIKEVIVVLDGCTDDSAAWLATLNDPRLRPVVMTEHGGKAAALRRGMSVATAELLLFVDIRPEVTEESVRQLFQNFADPAVGCAAGELRIRVDAGHAQAASAVGGLYWKYEQWIRNSEAAYDSPVGVYGGFYAIRRELACDPPNGLILDDMFQPLNIIRQGYRSVVDREALVYDRWPATATGEFQRKVRTLAGNFQLVAENSWTLSAKNRVLFQLISHKLMRLVVPYCLLAMLLSAGSLAMHSAGWAFVAIAEAALLLVALLGLRMRLPLVGKVSAALSALLLLNAAAVQALWTYAFTRGPLWKIWNATAIPDQR</sequence>
<dbReference type="HOGENOM" id="CLU_046109_0_0_0"/>